<sequence length="251" mass="27488">MRSFIPLSEETSESTPSHQDMESLSQNALYAFSLLQLTPRRDSSCSRHVSTTSTSSNGTNVSPKPPVSLSPPLHVEPEPPATPSQKGMSASGSKNTPIPLKRFISASEGKRKASTELHNVTHKRRRTEDRLEFHFFKGKGKARELNIWTQGSSMSSASSPEDSESSPRHSTPEYPISPLSYTPKKPSNPSKPTSSFTSFRGAPLNINQSSSSSQGTRARKQDKSREISESMEVIDLSDSSAPSMEYIELSD</sequence>
<proteinExistence type="predicted"/>
<organism evidence="1 2">
    <name type="scientific">Acaulospora colombiana</name>
    <dbReference type="NCBI Taxonomy" id="27376"/>
    <lineage>
        <taxon>Eukaryota</taxon>
        <taxon>Fungi</taxon>
        <taxon>Fungi incertae sedis</taxon>
        <taxon>Mucoromycota</taxon>
        <taxon>Glomeromycotina</taxon>
        <taxon>Glomeromycetes</taxon>
        <taxon>Diversisporales</taxon>
        <taxon>Acaulosporaceae</taxon>
        <taxon>Acaulospora</taxon>
    </lineage>
</organism>
<accession>A0ACA9LN38</accession>
<name>A0ACA9LN38_9GLOM</name>
<gene>
    <name evidence="1" type="ORF">ACOLOM_LOCUS4157</name>
</gene>
<reference evidence="1" key="1">
    <citation type="submission" date="2021-06" db="EMBL/GenBank/DDBJ databases">
        <authorList>
            <person name="Kallberg Y."/>
            <person name="Tangrot J."/>
            <person name="Rosling A."/>
        </authorList>
    </citation>
    <scope>NUCLEOTIDE SEQUENCE</scope>
    <source>
        <strain evidence="1">CL356</strain>
    </source>
</reference>
<evidence type="ECO:0000313" key="2">
    <source>
        <dbReference type="Proteomes" id="UP000789525"/>
    </source>
</evidence>
<evidence type="ECO:0000313" key="1">
    <source>
        <dbReference type="EMBL" id="CAG8533164.1"/>
    </source>
</evidence>
<protein>
    <submittedName>
        <fullName evidence="1">1589_t:CDS:1</fullName>
    </submittedName>
</protein>
<keyword evidence="2" id="KW-1185">Reference proteome</keyword>
<dbReference type="EMBL" id="CAJVPT010006654">
    <property type="protein sequence ID" value="CAG8533164.1"/>
    <property type="molecule type" value="Genomic_DNA"/>
</dbReference>
<dbReference type="Proteomes" id="UP000789525">
    <property type="component" value="Unassembled WGS sequence"/>
</dbReference>
<comment type="caution">
    <text evidence="1">The sequence shown here is derived from an EMBL/GenBank/DDBJ whole genome shotgun (WGS) entry which is preliminary data.</text>
</comment>